<dbReference type="Gene3D" id="3.90.1570.10">
    <property type="entry name" value="tt1808, chain A"/>
    <property type="match status" value="1"/>
</dbReference>
<dbReference type="InterPro" id="IPR012296">
    <property type="entry name" value="Nuclease_put_TT1808"/>
</dbReference>
<dbReference type="PANTHER" id="PTHR36558:SF1">
    <property type="entry name" value="RESTRICTION ENDONUCLEASE DOMAIN-CONTAINING PROTEIN-RELATED"/>
    <property type="match status" value="1"/>
</dbReference>
<dbReference type="CDD" id="cd06260">
    <property type="entry name" value="DUF820-like"/>
    <property type="match status" value="1"/>
</dbReference>
<proteinExistence type="predicted"/>
<dbReference type="AlphaFoldDB" id="A0A517SBX5"/>
<accession>A0A517SBX5</accession>
<keyword evidence="3" id="KW-1185">Reference proteome</keyword>
<name>A0A517SBX5_9PLAN</name>
<dbReference type="KEGG" id="ccos:Pan44_16600"/>
<protein>
    <recommendedName>
        <fullName evidence="1">Putative restriction endonuclease domain-containing protein</fullName>
    </recommendedName>
</protein>
<dbReference type="SUPFAM" id="SSF52980">
    <property type="entry name" value="Restriction endonuclease-like"/>
    <property type="match status" value="1"/>
</dbReference>
<feature type="domain" description="Putative restriction endonuclease" evidence="1">
    <location>
        <begin position="10"/>
        <end position="175"/>
    </location>
</feature>
<evidence type="ECO:0000313" key="2">
    <source>
        <dbReference type="EMBL" id="QDT53637.1"/>
    </source>
</evidence>
<sequence length="201" mass="22626">MTAAPKLMSVDDYLAMERRSDIKHEYFAGQIFAMAGASYAHSTITANVSGELRDALRNTDCNVVSSDMRVRTVSTLYAYPDVAVLCGKPEFDDEERDTLTNPIVLIEVLSDSTEGYDRGQKFFNYRSIPSLKEYVLISQRQRLVEHFARQPNGQWLLTTYSSSDQVVQFPTLDVSIPLASFYLKVELSSTPALRDEEESAT</sequence>
<reference evidence="2 3" key="1">
    <citation type="submission" date="2019-02" db="EMBL/GenBank/DDBJ databases">
        <title>Deep-cultivation of Planctomycetes and their phenomic and genomic characterization uncovers novel biology.</title>
        <authorList>
            <person name="Wiegand S."/>
            <person name="Jogler M."/>
            <person name="Boedeker C."/>
            <person name="Pinto D."/>
            <person name="Vollmers J."/>
            <person name="Rivas-Marin E."/>
            <person name="Kohn T."/>
            <person name="Peeters S.H."/>
            <person name="Heuer A."/>
            <person name="Rast P."/>
            <person name="Oberbeckmann S."/>
            <person name="Bunk B."/>
            <person name="Jeske O."/>
            <person name="Meyerdierks A."/>
            <person name="Storesund J.E."/>
            <person name="Kallscheuer N."/>
            <person name="Luecker S."/>
            <person name="Lage O.M."/>
            <person name="Pohl T."/>
            <person name="Merkel B.J."/>
            <person name="Hornburger P."/>
            <person name="Mueller R.-W."/>
            <person name="Bruemmer F."/>
            <person name="Labrenz M."/>
            <person name="Spormann A.M."/>
            <person name="Op den Camp H."/>
            <person name="Overmann J."/>
            <person name="Amann R."/>
            <person name="Jetten M.S.M."/>
            <person name="Mascher T."/>
            <person name="Medema M.H."/>
            <person name="Devos D.P."/>
            <person name="Kaster A.-K."/>
            <person name="Ovreas L."/>
            <person name="Rohde M."/>
            <person name="Galperin M.Y."/>
            <person name="Jogler C."/>
        </authorList>
    </citation>
    <scope>NUCLEOTIDE SEQUENCE [LARGE SCALE GENOMIC DNA]</scope>
    <source>
        <strain evidence="2 3">Pan44</strain>
    </source>
</reference>
<dbReference type="InterPro" id="IPR008538">
    <property type="entry name" value="Uma2"/>
</dbReference>
<evidence type="ECO:0000313" key="3">
    <source>
        <dbReference type="Proteomes" id="UP000315700"/>
    </source>
</evidence>
<dbReference type="RefSeq" id="WP_145028998.1">
    <property type="nucleotide sequence ID" value="NZ_CP036271.1"/>
</dbReference>
<organism evidence="2 3">
    <name type="scientific">Caulifigura coniformis</name>
    <dbReference type="NCBI Taxonomy" id="2527983"/>
    <lineage>
        <taxon>Bacteria</taxon>
        <taxon>Pseudomonadati</taxon>
        <taxon>Planctomycetota</taxon>
        <taxon>Planctomycetia</taxon>
        <taxon>Planctomycetales</taxon>
        <taxon>Planctomycetaceae</taxon>
        <taxon>Caulifigura</taxon>
    </lineage>
</organism>
<dbReference type="InterPro" id="IPR011335">
    <property type="entry name" value="Restrct_endonuc-II-like"/>
</dbReference>
<dbReference type="InParanoid" id="A0A517SBX5"/>
<dbReference type="OrthoDB" id="9808428at2"/>
<dbReference type="Pfam" id="PF05685">
    <property type="entry name" value="Uma2"/>
    <property type="match status" value="1"/>
</dbReference>
<dbReference type="PANTHER" id="PTHR36558">
    <property type="entry name" value="GLR1098 PROTEIN"/>
    <property type="match status" value="1"/>
</dbReference>
<dbReference type="EMBL" id="CP036271">
    <property type="protein sequence ID" value="QDT53637.1"/>
    <property type="molecule type" value="Genomic_DNA"/>
</dbReference>
<gene>
    <name evidence="2" type="ORF">Pan44_16600</name>
</gene>
<dbReference type="Proteomes" id="UP000315700">
    <property type="component" value="Chromosome"/>
</dbReference>
<evidence type="ECO:0000259" key="1">
    <source>
        <dbReference type="Pfam" id="PF05685"/>
    </source>
</evidence>